<reference evidence="8 9" key="1">
    <citation type="submission" date="2022-10" db="EMBL/GenBank/DDBJ databases">
        <title>Chitinophaga nivalis PC15 sp. nov., isolated from Pyeongchang county, South Korea.</title>
        <authorList>
            <person name="Trinh H.N."/>
        </authorList>
    </citation>
    <scope>NUCLEOTIDE SEQUENCE [LARGE SCALE GENOMIC DNA]</scope>
    <source>
        <strain evidence="8 9">PC14</strain>
    </source>
</reference>
<accession>A0ABT3IGR5</accession>
<name>A0ABT3IGR5_9BACT</name>
<evidence type="ECO:0000256" key="3">
    <source>
        <dbReference type="ARBA" id="ARBA00022723"/>
    </source>
</evidence>
<dbReference type="Pfam" id="PF02777">
    <property type="entry name" value="Sod_Fe_C"/>
    <property type="match status" value="1"/>
</dbReference>
<sequence length="209" mass="23356">MLQEKFPFELPVLSYATNALEPVIDQTTMEIHHGKHHQAYVTNLNNALKDTAGASVDLAGLLANISQYSPAVRNNGGGHYNHSLFWSLLIPAAGQVPAGTLLTALESRWGSIADFKEAFAKEALQRFGSGWVWLIVKPNQSLEITSTPNQDNPLMDINTTNRGIPILALDVWEHAYYLKYQNKRADYVAKFWEVVNWEAVTSLYENAVK</sequence>
<dbReference type="SUPFAM" id="SSF54719">
    <property type="entry name" value="Fe,Mn superoxide dismutase (SOD), C-terminal domain"/>
    <property type="match status" value="1"/>
</dbReference>
<dbReference type="Gene3D" id="1.10.287.990">
    <property type="entry name" value="Fe,Mn superoxide dismutase (SOD) domain"/>
    <property type="match status" value="1"/>
</dbReference>
<dbReference type="PRINTS" id="PR01703">
    <property type="entry name" value="MNSODISMTASE"/>
</dbReference>
<evidence type="ECO:0000256" key="2">
    <source>
        <dbReference type="ARBA" id="ARBA00012682"/>
    </source>
</evidence>
<keyword evidence="3 5" id="KW-0479">Metal-binding</keyword>
<comment type="caution">
    <text evidence="8">The sequence shown here is derived from an EMBL/GenBank/DDBJ whole genome shotgun (WGS) entry which is preliminary data.</text>
</comment>
<dbReference type="InterPro" id="IPR019831">
    <property type="entry name" value="Mn/Fe_SOD_N"/>
</dbReference>
<dbReference type="InterPro" id="IPR036324">
    <property type="entry name" value="Mn/Fe_SOD_N_sf"/>
</dbReference>
<feature type="domain" description="Manganese/iron superoxide dismutase N-terminal" evidence="6">
    <location>
        <begin position="8"/>
        <end position="89"/>
    </location>
</feature>
<keyword evidence="4 5" id="KW-0560">Oxidoreductase</keyword>
<evidence type="ECO:0000256" key="4">
    <source>
        <dbReference type="ARBA" id="ARBA00023002"/>
    </source>
</evidence>
<dbReference type="RefSeq" id="WP_264728172.1">
    <property type="nucleotide sequence ID" value="NZ_JAPDNR010000001.1"/>
</dbReference>
<keyword evidence="9" id="KW-1185">Reference proteome</keyword>
<evidence type="ECO:0000256" key="1">
    <source>
        <dbReference type="ARBA" id="ARBA00008714"/>
    </source>
</evidence>
<evidence type="ECO:0000259" key="6">
    <source>
        <dbReference type="Pfam" id="PF00081"/>
    </source>
</evidence>
<dbReference type="InterPro" id="IPR019832">
    <property type="entry name" value="Mn/Fe_SOD_C"/>
</dbReference>
<dbReference type="EC" id="1.15.1.1" evidence="2 5"/>
<dbReference type="InterPro" id="IPR001189">
    <property type="entry name" value="Mn/Fe_SOD"/>
</dbReference>
<dbReference type="PIRSF" id="PIRSF000349">
    <property type="entry name" value="SODismutase"/>
    <property type="match status" value="1"/>
</dbReference>
<dbReference type="PANTHER" id="PTHR43595:SF2">
    <property type="entry name" value="SMALL RIBOSOMAL SUBUNIT PROTEIN MS42"/>
    <property type="match status" value="1"/>
</dbReference>
<comment type="function">
    <text evidence="5">Destroys radicals which are normally produced within the cells and which are toxic to biological systems.</text>
</comment>
<dbReference type="PROSITE" id="PS00088">
    <property type="entry name" value="SOD_MN"/>
    <property type="match status" value="1"/>
</dbReference>
<comment type="similarity">
    <text evidence="1 5">Belongs to the iron/manganese superoxide dismutase family.</text>
</comment>
<organism evidence="8 9">
    <name type="scientific">Chitinophaga nivalis</name>
    <dbReference type="NCBI Taxonomy" id="2991709"/>
    <lineage>
        <taxon>Bacteria</taxon>
        <taxon>Pseudomonadati</taxon>
        <taxon>Bacteroidota</taxon>
        <taxon>Chitinophagia</taxon>
        <taxon>Chitinophagales</taxon>
        <taxon>Chitinophagaceae</taxon>
        <taxon>Chitinophaga</taxon>
    </lineage>
</organism>
<dbReference type="Pfam" id="PF00081">
    <property type="entry name" value="Sod_Fe_N"/>
    <property type="match status" value="1"/>
</dbReference>
<dbReference type="InterPro" id="IPR036314">
    <property type="entry name" value="SOD_C_sf"/>
</dbReference>
<dbReference type="Gene3D" id="3.55.40.20">
    <property type="entry name" value="Iron/manganese superoxide dismutase, C-terminal domain"/>
    <property type="match status" value="1"/>
</dbReference>
<evidence type="ECO:0000256" key="5">
    <source>
        <dbReference type="RuleBase" id="RU000414"/>
    </source>
</evidence>
<evidence type="ECO:0000313" key="8">
    <source>
        <dbReference type="EMBL" id="MCW3483142.1"/>
    </source>
</evidence>
<gene>
    <name evidence="8" type="ORF">OL497_04520</name>
</gene>
<dbReference type="EMBL" id="JAPDNS010000001">
    <property type="protein sequence ID" value="MCW3483142.1"/>
    <property type="molecule type" value="Genomic_DNA"/>
</dbReference>
<dbReference type="PANTHER" id="PTHR43595">
    <property type="entry name" value="37S RIBOSOMAL PROTEIN S26, MITOCHONDRIAL"/>
    <property type="match status" value="1"/>
</dbReference>
<dbReference type="Proteomes" id="UP001207742">
    <property type="component" value="Unassembled WGS sequence"/>
</dbReference>
<protein>
    <recommendedName>
        <fullName evidence="2 5">Superoxide dismutase</fullName>
        <ecNumber evidence="2 5">1.15.1.1</ecNumber>
    </recommendedName>
</protein>
<comment type="catalytic activity">
    <reaction evidence="5">
        <text>2 superoxide + 2 H(+) = H2O2 + O2</text>
        <dbReference type="Rhea" id="RHEA:20696"/>
        <dbReference type="ChEBI" id="CHEBI:15378"/>
        <dbReference type="ChEBI" id="CHEBI:15379"/>
        <dbReference type="ChEBI" id="CHEBI:16240"/>
        <dbReference type="ChEBI" id="CHEBI:18421"/>
        <dbReference type="EC" id="1.15.1.1"/>
    </reaction>
</comment>
<evidence type="ECO:0000313" key="9">
    <source>
        <dbReference type="Proteomes" id="UP001207742"/>
    </source>
</evidence>
<evidence type="ECO:0000259" key="7">
    <source>
        <dbReference type="Pfam" id="PF02777"/>
    </source>
</evidence>
<proteinExistence type="inferred from homology"/>
<feature type="domain" description="Manganese/iron superoxide dismutase C-terminal" evidence="7">
    <location>
        <begin position="98"/>
        <end position="201"/>
    </location>
</feature>
<dbReference type="InterPro" id="IPR019833">
    <property type="entry name" value="Mn/Fe_SOD_BS"/>
</dbReference>
<dbReference type="SUPFAM" id="SSF46609">
    <property type="entry name" value="Fe,Mn superoxide dismutase (SOD), N-terminal domain"/>
    <property type="match status" value="1"/>
</dbReference>